<dbReference type="OrthoDB" id="2195731at2759"/>
<protein>
    <submittedName>
        <fullName evidence="2">Uncharacterized protein</fullName>
    </submittedName>
</protein>
<gene>
    <name evidence="2" type="ORF">NGRA_3071</name>
</gene>
<dbReference type="EMBL" id="SBJO01000555">
    <property type="protein sequence ID" value="KAF9760646.1"/>
    <property type="molecule type" value="Genomic_DNA"/>
</dbReference>
<evidence type="ECO:0000313" key="3">
    <source>
        <dbReference type="Proteomes" id="UP000740883"/>
    </source>
</evidence>
<dbReference type="Proteomes" id="UP000740883">
    <property type="component" value="Unassembled WGS sequence"/>
</dbReference>
<accession>A0A9P6GWI4</accession>
<sequence length="201" mass="22739">MQDNNSLNNISPDSPSVNNNMATATNGIREFSGKPDEDATVWLRDVLLIARLGGYTSSDTLRMIVVKLRNTAIAWATELIEQRNWHIDLEEFTGMFRRRFSNLYKTEVSLSKFLTSPSPSTREEFSALLNAGTVLFEQKLMNTAALAQVLIGKCPDNIKALLFQAIEQCNDWQSFIQRAEQVAWLAYPDSKLNRVEAQHNP</sequence>
<feature type="region of interest" description="Disordered" evidence="1">
    <location>
        <begin position="1"/>
        <end position="22"/>
    </location>
</feature>
<proteinExistence type="predicted"/>
<reference evidence="2 3" key="1">
    <citation type="journal article" date="2020" name="Genome Biol. Evol.">
        <title>Comparative genomics of strictly vertically transmitted, feminizing microsporidia endosymbionts of amphipod crustaceans.</title>
        <authorList>
            <person name="Cormier A."/>
            <person name="Chebbi M.A."/>
            <person name="Giraud I."/>
            <person name="Wattier R."/>
            <person name="Teixeira M."/>
            <person name="Gilbert C."/>
            <person name="Rigaud T."/>
            <person name="Cordaux R."/>
        </authorList>
    </citation>
    <scope>NUCLEOTIDE SEQUENCE [LARGE SCALE GENOMIC DNA]</scope>
    <source>
        <strain evidence="2 3">Ou3-Ou53</strain>
    </source>
</reference>
<dbReference type="AlphaFoldDB" id="A0A9P6GWI4"/>
<name>A0A9P6GWI4_9MICR</name>
<organism evidence="2 3">
    <name type="scientific">Nosema granulosis</name>
    <dbReference type="NCBI Taxonomy" id="83296"/>
    <lineage>
        <taxon>Eukaryota</taxon>
        <taxon>Fungi</taxon>
        <taxon>Fungi incertae sedis</taxon>
        <taxon>Microsporidia</taxon>
        <taxon>Nosematidae</taxon>
        <taxon>Nosema</taxon>
    </lineage>
</organism>
<evidence type="ECO:0000256" key="1">
    <source>
        <dbReference type="SAM" id="MobiDB-lite"/>
    </source>
</evidence>
<evidence type="ECO:0000313" key="2">
    <source>
        <dbReference type="EMBL" id="KAF9760646.1"/>
    </source>
</evidence>
<comment type="caution">
    <text evidence="2">The sequence shown here is derived from an EMBL/GenBank/DDBJ whole genome shotgun (WGS) entry which is preliminary data.</text>
</comment>
<keyword evidence="3" id="KW-1185">Reference proteome</keyword>